<comment type="caution">
    <text evidence="1">The sequence shown here is derived from an EMBL/GenBank/DDBJ whole genome shotgun (WGS) entry which is preliminary data.</text>
</comment>
<sequence length="182" mass="20633">MPRNPIDPSRASMLPAEIVERVYWDYGQLYRAKIQSLIQNCQEKVWVSGREGWTILNLDGKNPDSHCMVSLSMKFVDSQEPVYLKYDRGLEEKLVNAFLSQCNAVNGILFTKTTLGDIPPGGKYIKDELFRIVNEVKLEKAASFNQSGEGGEMADVVMRLAMQCFALSRYLRPGQHPNPMEL</sequence>
<reference evidence="1 2" key="1">
    <citation type="submission" date="2021-02" db="EMBL/GenBank/DDBJ databases">
        <title>Genome assembly of Pseudopithomyces chartarum.</title>
        <authorList>
            <person name="Jauregui R."/>
            <person name="Singh J."/>
            <person name="Voisey C."/>
        </authorList>
    </citation>
    <scope>NUCLEOTIDE SEQUENCE [LARGE SCALE GENOMIC DNA]</scope>
    <source>
        <strain evidence="1 2">AGR01</strain>
    </source>
</reference>
<proteinExistence type="predicted"/>
<protein>
    <submittedName>
        <fullName evidence="1">Uncharacterized protein</fullName>
    </submittedName>
</protein>
<name>A0AAN6M3Q0_9PLEO</name>
<evidence type="ECO:0000313" key="1">
    <source>
        <dbReference type="EMBL" id="KAK3214332.1"/>
    </source>
</evidence>
<dbReference type="EMBL" id="WVTA01000004">
    <property type="protein sequence ID" value="KAK3214332.1"/>
    <property type="molecule type" value="Genomic_DNA"/>
</dbReference>
<organism evidence="1 2">
    <name type="scientific">Pseudopithomyces chartarum</name>
    <dbReference type="NCBI Taxonomy" id="1892770"/>
    <lineage>
        <taxon>Eukaryota</taxon>
        <taxon>Fungi</taxon>
        <taxon>Dikarya</taxon>
        <taxon>Ascomycota</taxon>
        <taxon>Pezizomycotina</taxon>
        <taxon>Dothideomycetes</taxon>
        <taxon>Pleosporomycetidae</taxon>
        <taxon>Pleosporales</taxon>
        <taxon>Massarineae</taxon>
        <taxon>Didymosphaeriaceae</taxon>
        <taxon>Pseudopithomyces</taxon>
    </lineage>
</organism>
<evidence type="ECO:0000313" key="2">
    <source>
        <dbReference type="Proteomes" id="UP001280581"/>
    </source>
</evidence>
<dbReference type="Proteomes" id="UP001280581">
    <property type="component" value="Unassembled WGS sequence"/>
</dbReference>
<gene>
    <name evidence="1" type="ORF">GRF29_28g2765212</name>
</gene>
<keyword evidence="2" id="KW-1185">Reference proteome</keyword>
<dbReference type="AlphaFoldDB" id="A0AAN6M3Q0"/>
<accession>A0AAN6M3Q0</accession>